<dbReference type="PANTHER" id="PTHR23321:SF26">
    <property type="entry name" value="SMALL RIBOSOMAL SUBUNIT PROTEIN US15M"/>
    <property type="match status" value="1"/>
</dbReference>
<sequence length="88" mass="10157">MSLTKLEKEGVLSNFGSNKNSGSTETQVALISYQINKLQSHFLKNKKDYGGRRGLLKMVSQRKKLLSYLKKKCFSRYNSLLKKLSLRR</sequence>
<feature type="region of interest" description="Disordered" evidence="6">
    <location>
        <begin position="1"/>
        <end position="23"/>
    </location>
</feature>
<dbReference type="Pfam" id="PF00312">
    <property type="entry name" value="Ribosomal_S15"/>
    <property type="match status" value="1"/>
</dbReference>
<organism evidence="7 8">
    <name type="scientific">Buchnera aphidicola</name>
    <name type="common">Nipponaphis monzeni</name>
    <dbReference type="NCBI Taxonomy" id="2495405"/>
    <lineage>
        <taxon>Bacteria</taxon>
        <taxon>Pseudomonadati</taxon>
        <taxon>Pseudomonadota</taxon>
        <taxon>Gammaproteobacteria</taxon>
        <taxon>Enterobacterales</taxon>
        <taxon>Erwiniaceae</taxon>
        <taxon>Buchnera</taxon>
    </lineage>
</organism>
<dbReference type="InterPro" id="IPR000589">
    <property type="entry name" value="Ribosomal_uS15"/>
</dbReference>
<dbReference type="Gene3D" id="1.10.287.10">
    <property type="entry name" value="S15/NS1, RNA-binding"/>
    <property type="match status" value="1"/>
</dbReference>
<keyword evidence="3 5" id="KW-0694">RNA-binding</keyword>
<evidence type="ECO:0000256" key="2">
    <source>
        <dbReference type="ARBA" id="ARBA00023274"/>
    </source>
</evidence>
<evidence type="ECO:0000256" key="3">
    <source>
        <dbReference type="HAMAP-Rule" id="MF_01343"/>
    </source>
</evidence>
<keyword evidence="8" id="KW-1185">Reference proteome</keyword>
<keyword evidence="3 5" id="KW-0699">rRNA-binding</keyword>
<dbReference type="HAMAP" id="MF_01343_B">
    <property type="entry name" value="Ribosomal_uS15_B"/>
    <property type="match status" value="1"/>
</dbReference>
<keyword evidence="1 3" id="KW-0689">Ribosomal protein</keyword>
<dbReference type="PROSITE" id="PS00362">
    <property type="entry name" value="RIBOSOMAL_S15"/>
    <property type="match status" value="1"/>
</dbReference>
<accession>A0A455TAF3</accession>
<dbReference type="GO" id="GO:0003735">
    <property type="term" value="F:structural constituent of ribosome"/>
    <property type="evidence" value="ECO:0007669"/>
    <property type="project" value="InterPro"/>
</dbReference>
<comment type="function">
    <text evidence="3 5">One of the primary rRNA binding proteins, it binds directly to 16S rRNA where it helps nucleate assembly of the platform of the 30S subunit by binding and bridging several RNA helices of the 16S rRNA.</text>
</comment>
<name>A0A455TAF3_9GAMM</name>
<evidence type="ECO:0000256" key="5">
    <source>
        <dbReference type="RuleBase" id="RU004524"/>
    </source>
</evidence>
<dbReference type="NCBIfam" id="TIGR00952">
    <property type="entry name" value="S15_bact"/>
    <property type="match status" value="1"/>
</dbReference>
<dbReference type="GO" id="GO:0019843">
    <property type="term" value="F:rRNA binding"/>
    <property type="evidence" value="ECO:0007669"/>
    <property type="project" value="UniProtKB-UniRule"/>
</dbReference>
<feature type="compositionally biased region" description="Basic and acidic residues" evidence="6">
    <location>
        <begin position="1"/>
        <end position="10"/>
    </location>
</feature>
<proteinExistence type="inferred from homology"/>
<dbReference type="SMART" id="SM01387">
    <property type="entry name" value="Ribosomal_S15"/>
    <property type="match status" value="1"/>
</dbReference>
<evidence type="ECO:0000313" key="8">
    <source>
        <dbReference type="Proteomes" id="UP000317544"/>
    </source>
</evidence>
<evidence type="ECO:0000256" key="1">
    <source>
        <dbReference type="ARBA" id="ARBA00022980"/>
    </source>
</evidence>
<dbReference type="Proteomes" id="UP000317544">
    <property type="component" value="Chromosome"/>
</dbReference>
<dbReference type="RefSeq" id="WP_158344971.1">
    <property type="nucleotide sequence ID" value="NZ_AP019379.1"/>
</dbReference>
<dbReference type="PANTHER" id="PTHR23321">
    <property type="entry name" value="RIBOSOMAL PROTEIN S15, BACTERIAL AND ORGANELLAR"/>
    <property type="match status" value="1"/>
</dbReference>
<evidence type="ECO:0000313" key="7">
    <source>
        <dbReference type="EMBL" id="BBI01295.1"/>
    </source>
</evidence>
<comment type="similarity">
    <text evidence="3 4">Belongs to the universal ribosomal protein uS15 family.</text>
</comment>
<protein>
    <recommendedName>
        <fullName evidence="3">Small ribosomal subunit protein uS15</fullName>
    </recommendedName>
</protein>
<comment type="function">
    <text evidence="3">Forms an intersubunit bridge (bridge B4) with the 23S rRNA of the 50S subunit in the ribosome.</text>
</comment>
<dbReference type="OrthoDB" id="9799262at2"/>
<dbReference type="AlphaFoldDB" id="A0A455TAF3"/>
<dbReference type="Gene3D" id="6.10.250.3130">
    <property type="match status" value="1"/>
</dbReference>
<dbReference type="GO" id="GO:0006412">
    <property type="term" value="P:translation"/>
    <property type="evidence" value="ECO:0007669"/>
    <property type="project" value="UniProtKB-UniRule"/>
</dbReference>
<evidence type="ECO:0000256" key="4">
    <source>
        <dbReference type="RuleBase" id="RU003919"/>
    </source>
</evidence>
<dbReference type="EMBL" id="AP019379">
    <property type="protein sequence ID" value="BBI01295.1"/>
    <property type="molecule type" value="Genomic_DNA"/>
</dbReference>
<evidence type="ECO:0000256" key="6">
    <source>
        <dbReference type="SAM" id="MobiDB-lite"/>
    </source>
</evidence>
<comment type="subunit">
    <text evidence="3">Part of the 30S ribosomal subunit. Forms a bridge to the 50S subunit in the 70S ribosome, contacting the 23S rRNA.</text>
</comment>
<dbReference type="InterPro" id="IPR005290">
    <property type="entry name" value="Ribosomal_uS15_bac-type"/>
</dbReference>
<feature type="compositionally biased region" description="Polar residues" evidence="6">
    <location>
        <begin position="14"/>
        <end position="23"/>
    </location>
</feature>
<gene>
    <name evidence="3 7" type="primary">rpsO</name>
    <name evidence="7" type="ORF">BUCNMO_290</name>
</gene>
<reference evidence="7 8" key="1">
    <citation type="journal article" date="2019" name="Proc. Natl. Acad. Sci. U.S.A.">
        <title>Exaggeration and cooption of innate immunity for social defense.</title>
        <authorList>
            <person name="Kutsukake M."/>
            <person name="Moriyama M."/>
            <person name="Shigenobu S."/>
            <person name="Meng X.-Y."/>
            <person name="Nikoh N."/>
            <person name="Noda C."/>
            <person name="Kobayashi S."/>
            <person name="Fukatsu T."/>
        </authorList>
    </citation>
    <scope>NUCLEOTIDE SEQUENCE [LARGE SCALE GENOMIC DNA]</scope>
    <source>
        <strain evidence="7 8">Nmo</strain>
    </source>
</reference>
<keyword evidence="2 3" id="KW-0687">Ribonucleoprotein</keyword>
<dbReference type="GO" id="GO:0022627">
    <property type="term" value="C:cytosolic small ribosomal subunit"/>
    <property type="evidence" value="ECO:0007669"/>
    <property type="project" value="TreeGrafter"/>
</dbReference>
<dbReference type="SUPFAM" id="SSF47060">
    <property type="entry name" value="S15/NS1 RNA-binding domain"/>
    <property type="match status" value="1"/>
</dbReference>
<dbReference type="InterPro" id="IPR009068">
    <property type="entry name" value="uS15_NS1_RNA-bd_sf"/>
</dbReference>